<name>A0A1Y1UH43_9TREE</name>
<reference evidence="2 3" key="1">
    <citation type="submission" date="2017-03" db="EMBL/GenBank/DDBJ databases">
        <title>Widespread Adenine N6-methylation of Active Genes in Fungi.</title>
        <authorList>
            <consortium name="DOE Joint Genome Institute"/>
            <person name="Mondo S.J."/>
            <person name="Dannebaum R.O."/>
            <person name="Kuo R.C."/>
            <person name="Louie K.B."/>
            <person name="Bewick A.J."/>
            <person name="Labutti K."/>
            <person name="Haridas S."/>
            <person name="Kuo A."/>
            <person name="Salamov A."/>
            <person name="Ahrendt S.R."/>
            <person name="Lau R."/>
            <person name="Bowen B.P."/>
            <person name="Lipzen A."/>
            <person name="Sullivan W."/>
            <person name="Andreopoulos W.B."/>
            <person name="Clum A."/>
            <person name="Lindquist E."/>
            <person name="Daum C."/>
            <person name="Northen T.R."/>
            <person name="Ramamoorthy G."/>
            <person name="Schmitz R.J."/>
            <person name="Gryganskyi A."/>
            <person name="Culley D."/>
            <person name="Magnuson J."/>
            <person name="James T.Y."/>
            <person name="O'Malley M.A."/>
            <person name="Stajich J.E."/>
            <person name="Spatafora J.W."/>
            <person name="Visel A."/>
            <person name="Grigoriev I.V."/>
        </authorList>
    </citation>
    <scope>NUCLEOTIDE SEQUENCE [LARGE SCALE GENOMIC DNA]</scope>
    <source>
        <strain evidence="2 3">NRRL Y-17943</strain>
    </source>
</reference>
<dbReference type="PANTHER" id="PTHR38703:SF1">
    <property type="entry name" value="ALLERGEN"/>
    <property type="match status" value="1"/>
</dbReference>
<feature type="region of interest" description="Disordered" evidence="1">
    <location>
        <begin position="143"/>
        <end position="169"/>
    </location>
</feature>
<feature type="compositionally biased region" description="Low complexity" evidence="1">
    <location>
        <begin position="36"/>
        <end position="49"/>
    </location>
</feature>
<dbReference type="OrthoDB" id="5106716at2759"/>
<evidence type="ECO:0000313" key="3">
    <source>
        <dbReference type="Proteomes" id="UP000193218"/>
    </source>
</evidence>
<protein>
    <submittedName>
        <fullName evidence="2">Uncharacterized protein</fullName>
    </submittedName>
</protein>
<proteinExistence type="predicted"/>
<evidence type="ECO:0000313" key="2">
    <source>
        <dbReference type="EMBL" id="ORX37370.1"/>
    </source>
</evidence>
<gene>
    <name evidence="2" type="ORF">BD324DRAFT_681266</name>
</gene>
<dbReference type="PANTHER" id="PTHR38703">
    <property type="entry name" value="CHROMOSOME 8, WHOLE GENOME SHOTGUN SEQUENCE"/>
    <property type="match status" value="1"/>
</dbReference>
<feature type="region of interest" description="Disordered" evidence="1">
    <location>
        <begin position="1"/>
        <end position="124"/>
    </location>
</feature>
<feature type="compositionally biased region" description="Polar residues" evidence="1">
    <location>
        <begin position="143"/>
        <end position="152"/>
    </location>
</feature>
<dbReference type="Proteomes" id="UP000193218">
    <property type="component" value="Unassembled WGS sequence"/>
</dbReference>
<comment type="caution">
    <text evidence="2">The sequence shown here is derived from an EMBL/GenBank/DDBJ whole genome shotgun (WGS) entry which is preliminary data.</text>
</comment>
<feature type="compositionally biased region" description="Basic and acidic residues" evidence="1">
    <location>
        <begin position="14"/>
        <end position="25"/>
    </location>
</feature>
<feature type="compositionally biased region" description="Polar residues" evidence="1">
    <location>
        <begin position="59"/>
        <end position="72"/>
    </location>
</feature>
<dbReference type="InParanoid" id="A0A1Y1UH43"/>
<organism evidence="2 3">
    <name type="scientific">Kockovaella imperatae</name>
    <dbReference type="NCBI Taxonomy" id="4999"/>
    <lineage>
        <taxon>Eukaryota</taxon>
        <taxon>Fungi</taxon>
        <taxon>Dikarya</taxon>
        <taxon>Basidiomycota</taxon>
        <taxon>Agaricomycotina</taxon>
        <taxon>Tremellomycetes</taxon>
        <taxon>Tremellales</taxon>
        <taxon>Cuniculitremaceae</taxon>
        <taxon>Kockovaella</taxon>
    </lineage>
</organism>
<accession>A0A1Y1UH43</accession>
<keyword evidence="3" id="KW-1185">Reference proteome</keyword>
<dbReference type="AlphaFoldDB" id="A0A1Y1UH43"/>
<feature type="compositionally biased region" description="Low complexity" evidence="1">
    <location>
        <begin position="155"/>
        <end position="169"/>
    </location>
</feature>
<evidence type="ECO:0000256" key="1">
    <source>
        <dbReference type="SAM" id="MobiDB-lite"/>
    </source>
</evidence>
<dbReference type="GeneID" id="33560921"/>
<sequence>MPSLLSKILHKKSPSKDSGADHSTVDDEDPFVSVDSGSPSMTSSRSRSISMDEAPITPRSGSESGTVSTSPHSPVFHRRQGDGPEFVSPSRSAPPPPLPPKDDDRGNLATVTPFSGLPPGAEPARLTRPADVLIVPSAGTQAVSLGTSSTSGIRPLDSIIPGPSSSPLGNLEERMQRVGLDDNVYMDQSVIPKAATITTFSPHRQPLEESRRSLVESIIKETQERKAAKGDLTDEAREIFRRAGLEESLLKTNTVDIKTKWLEPVIQEHIIPRERHEYITIIDRHIHRHHVYPKIQPIEDPDPIILETRHRIFSPKTGHWHEVIGDDAARAILGEDVFTNGPKEVRMKRARALPEIYAAVTAAPSEDETSIVPRRLPALFSGSEEDLTEAGFGTGGRGAVEREGLKGENLGQWRRVQPGILFGQKENDHVAMVN</sequence>
<dbReference type="EMBL" id="NBSH01000006">
    <property type="protein sequence ID" value="ORX37370.1"/>
    <property type="molecule type" value="Genomic_DNA"/>
</dbReference>
<dbReference type="RefSeq" id="XP_021871408.1">
    <property type="nucleotide sequence ID" value="XM_022019112.1"/>
</dbReference>